<proteinExistence type="predicted"/>
<feature type="region of interest" description="Disordered" evidence="1">
    <location>
        <begin position="1"/>
        <end position="47"/>
    </location>
</feature>
<protein>
    <submittedName>
        <fullName evidence="2">Uncharacterized protein</fullName>
    </submittedName>
</protein>
<gene>
    <name evidence="2" type="ORF">V7x_20440</name>
</gene>
<comment type="caution">
    <text evidence="2">The sequence shown here is derived from an EMBL/GenBank/DDBJ whole genome shotgun (WGS) entry which is preliminary data.</text>
</comment>
<reference evidence="2 3" key="1">
    <citation type="submission" date="2019-02" db="EMBL/GenBank/DDBJ databases">
        <title>Deep-cultivation of Planctomycetes and their phenomic and genomic characterization uncovers novel biology.</title>
        <authorList>
            <person name="Wiegand S."/>
            <person name="Jogler M."/>
            <person name="Boedeker C."/>
            <person name="Pinto D."/>
            <person name="Vollmers J."/>
            <person name="Rivas-Marin E."/>
            <person name="Kohn T."/>
            <person name="Peeters S.H."/>
            <person name="Heuer A."/>
            <person name="Rast P."/>
            <person name="Oberbeckmann S."/>
            <person name="Bunk B."/>
            <person name="Jeske O."/>
            <person name="Meyerdierks A."/>
            <person name="Storesund J.E."/>
            <person name="Kallscheuer N."/>
            <person name="Luecker S."/>
            <person name="Lage O.M."/>
            <person name="Pohl T."/>
            <person name="Merkel B.J."/>
            <person name="Hornburger P."/>
            <person name="Mueller R.-W."/>
            <person name="Bruemmer F."/>
            <person name="Labrenz M."/>
            <person name="Spormann A.M."/>
            <person name="Op Den Camp H."/>
            <person name="Overmann J."/>
            <person name="Amann R."/>
            <person name="Jetten M.S.M."/>
            <person name="Mascher T."/>
            <person name="Medema M.H."/>
            <person name="Devos D.P."/>
            <person name="Kaster A.-K."/>
            <person name="Ovreas L."/>
            <person name="Rohde M."/>
            <person name="Galperin M.Y."/>
            <person name="Jogler C."/>
        </authorList>
    </citation>
    <scope>NUCLEOTIDE SEQUENCE [LARGE SCALE GENOMIC DNA]</scope>
    <source>
        <strain evidence="2 3">V7</strain>
    </source>
</reference>
<feature type="region of interest" description="Disordered" evidence="1">
    <location>
        <begin position="223"/>
        <end position="248"/>
    </location>
</feature>
<dbReference type="Proteomes" id="UP000316476">
    <property type="component" value="Unassembled WGS sequence"/>
</dbReference>
<evidence type="ECO:0000256" key="1">
    <source>
        <dbReference type="SAM" id="MobiDB-lite"/>
    </source>
</evidence>
<feature type="compositionally biased region" description="Polar residues" evidence="1">
    <location>
        <begin position="146"/>
        <end position="165"/>
    </location>
</feature>
<name>A0A5C6FYP1_9PLAN</name>
<sequence>MRSPNAKRWGFDIMKTATAPTQDSRHEPHLPGITPGPRRDTEGAQARDQALDRIVSEMPQRRREVYARIVAAGTKGLTVDELSAMTGRPANEFSGRFTELVDSGVCRRLKGVRRMTRQNSPASVVVATIHVQSARPMPLPNFDQPADSQTSPSPSPNQESATDGSATPDADDVMPDQMTCLTTPRDQHGDPMRAGRRYYVGTAPVMCFDDDAGDLMIQRCTMNGRPAEGSRPQRVDDLPANTKPRRLE</sequence>
<feature type="region of interest" description="Disordered" evidence="1">
    <location>
        <begin position="136"/>
        <end position="193"/>
    </location>
</feature>
<accession>A0A5C6FYP1</accession>
<organism evidence="2 3">
    <name type="scientific">Crateriforma conspicua</name>
    <dbReference type="NCBI Taxonomy" id="2527996"/>
    <lineage>
        <taxon>Bacteria</taxon>
        <taxon>Pseudomonadati</taxon>
        <taxon>Planctomycetota</taxon>
        <taxon>Planctomycetia</taxon>
        <taxon>Planctomycetales</taxon>
        <taxon>Planctomycetaceae</taxon>
        <taxon>Crateriforma</taxon>
    </lineage>
</organism>
<dbReference type="AlphaFoldDB" id="A0A5C6FYP1"/>
<evidence type="ECO:0000313" key="3">
    <source>
        <dbReference type="Proteomes" id="UP000316476"/>
    </source>
</evidence>
<dbReference type="EMBL" id="SJPZ01000001">
    <property type="protein sequence ID" value="TWU66478.1"/>
    <property type="molecule type" value="Genomic_DNA"/>
</dbReference>
<evidence type="ECO:0000313" key="2">
    <source>
        <dbReference type="EMBL" id="TWU66478.1"/>
    </source>
</evidence>